<evidence type="ECO:0008006" key="3">
    <source>
        <dbReference type="Google" id="ProtNLM"/>
    </source>
</evidence>
<dbReference type="InterPro" id="IPR011009">
    <property type="entry name" value="Kinase-like_dom_sf"/>
</dbReference>
<sequence>MSSAARGEGRPRRMMLAYDRIPNGSLQDALLGWRCPELVVEWPRRLAVTRDVAASLHYLHSVVKPHQFRRR</sequence>
<organism evidence="1">
    <name type="scientific">Oryza meridionalis</name>
    <dbReference type="NCBI Taxonomy" id="40149"/>
    <lineage>
        <taxon>Eukaryota</taxon>
        <taxon>Viridiplantae</taxon>
        <taxon>Streptophyta</taxon>
        <taxon>Embryophyta</taxon>
        <taxon>Tracheophyta</taxon>
        <taxon>Spermatophyta</taxon>
        <taxon>Magnoliopsida</taxon>
        <taxon>Liliopsida</taxon>
        <taxon>Poales</taxon>
        <taxon>Poaceae</taxon>
        <taxon>BOP clade</taxon>
        <taxon>Oryzoideae</taxon>
        <taxon>Oryzeae</taxon>
        <taxon>Oryzinae</taxon>
        <taxon>Oryza</taxon>
    </lineage>
</organism>
<dbReference type="Gramene" id="OMERI07G17040.1">
    <property type="protein sequence ID" value="OMERI07G17040.1"/>
    <property type="gene ID" value="OMERI07G17040"/>
</dbReference>
<protein>
    <recommendedName>
        <fullName evidence="3">Protein kinase domain-containing protein</fullName>
    </recommendedName>
</protein>
<dbReference type="PANTHER" id="PTHR46821:SF10">
    <property type="entry name" value="PROTEIN KINASE DOMAIN-CONTAINING PROTEIN"/>
    <property type="match status" value="1"/>
</dbReference>
<name>A0A0E0EDR7_9ORYZ</name>
<dbReference type="InterPro" id="IPR044576">
    <property type="entry name" value="At4g25390-like"/>
</dbReference>
<dbReference type="Proteomes" id="UP000008021">
    <property type="component" value="Chromosome 7"/>
</dbReference>
<dbReference type="HOGENOM" id="CLU_2744306_0_0_1"/>
<proteinExistence type="predicted"/>
<dbReference type="Gene3D" id="1.10.510.10">
    <property type="entry name" value="Transferase(Phosphotransferase) domain 1"/>
    <property type="match status" value="1"/>
</dbReference>
<dbReference type="STRING" id="40149.A0A0E0EDR7"/>
<evidence type="ECO:0000313" key="2">
    <source>
        <dbReference type="Proteomes" id="UP000008021"/>
    </source>
</evidence>
<evidence type="ECO:0000313" key="1">
    <source>
        <dbReference type="EnsemblPlants" id="OMERI07G17040.1"/>
    </source>
</evidence>
<reference evidence="1" key="1">
    <citation type="submission" date="2015-04" db="UniProtKB">
        <authorList>
            <consortium name="EnsemblPlants"/>
        </authorList>
    </citation>
    <scope>IDENTIFICATION</scope>
</reference>
<dbReference type="AlphaFoldDB" id="A0A0E0EDR7"/>
<accession>A0A0E0EDR7</accession>
<dbReference type="SUPFAM" id="SSF56112">
    <property type="entry name" value="Protein kinase-like (PK-like)"/>
    <property type="match status" value="1"/>
</dbReference>
<dbReference type="EnsemblPlants" id="OMERI07G17040.1">
    <property type="protein sequence ID" value="OMERI07G17040.1"/>
    <property type="gene ID" value="OMERI07G17040"/>
</dbReference>
<reference evidence="1" key="2">
    <citation type="submission" date="2018-05" db="EMBL/GenBank/DDBJ databases">
        <title>OmerRS3 (Oryza meridionalis Reference Sequence Version 3).</title>
        <authorList>
            <person name="Zhang J."/>
            <person name="Kudrna D."/>
            <person name="Lee S."/>
            <person name="Talag J."/>
            <person name="Welchert J."/>
            <person name="Wing R.A."/>
        </authorList>
    </citation>
    <scope>NUCLEOTIDE SEQUENCE [LARGE SCALE GENOMIC DNA]</scope>
    <source>
        <strain evidence="1">cv. OR44</strain>
    </source>
</reference>
<keyword evidence="2" id="KW-1185">Reference proteome</keyword>
<dbReference type="PANTHER" id="PTHR46821">
    <property type="entry name" value="OS07G0586332 PROTEIN"/>
    <property type="match status" value="1"/>
</dbReference>